<comment type="caution">
    <text evidence="3">The sequence shown here is derived from an EMBL/GenBank/DDBJ whole genome shotgun (WGS) entry which is preliminary data.</text>
</comment>
<dbReference type="InterPro" id="IPR036866">
    <property type="entry name" value="RibonucZ/Hydroxyglut_hydro"/>
</dbReference>
<dbReference type="InterPro" id="IPR050114">
    <property type="entry name" value="UPF0173_UPF0282_UlaG_hydrolase"/>
</dbReference>
<dbReference type="SUPFAM" id="SSF53448">
    <property type="entry name" value="Nucleotide-diphospho-sugar transferases"/>
    <property type="match status" value="1"/>
</dbReference>
<dbReference type="InterPro" id="IPR029044">
    <property type="entry name" value="Nucleotide-diphossugar_trans"/>
</dbReference>
<dbReference type="InterPro" id="IPR001173">
    <property type="entry name" value="Glyco_trans_2-like"/>
</dbReference>
<evidence type="ECO:0008006" key="5">
    <source>
        <dbReference type="Google" id="ProtNLM"/>
    </source>
</evidence>
<evidence type="ECO:0000259" key="2">
    <source>
        <dbReference type="Pfam" id="PF12706"/>
    </source>
</evidence>
<dbReference type="Pfam" id="PF12706">
    <property type="entry name" value="Lactamase_B_2"/>
    <property type="match status" value="1"/>
</dbReference>
<dbReference type="PANTHER" id="PTHR43546">
    <property type="entry name" value="UPF0173 METAL-DEPENDENT HYDROLASE MJ1163-RELATED"/>
    <property type="match status" value="1"/>
</dbReference>
<accession>A0A9X0W7U7</accession>
<feature type="domain" description="Glycosyltransferase 2-like" evidence="1">
    <location>
        <begin position="266"/>
        <end position="391"/>
    </location>
</feature>
<feature type="domain" description="Metallo-beta-lactamase" evidence="2">
    <location>
        <begin position="29"/>
        <end position="225"/>
    </location>
</feature>
<proteinExistence type="predicted"/>
<dbReference type="Gene3D" id="3.90.550.10">
    <property type="entry name" value="Spore Coat Polysaccharide Biosynthesis Protein SpsA, Chain A"/>
    <property type="match status" value="1"/>
</dbReference>
<evidence type="ECO:0000259" key="1">
    <source>
        <dbReference type="Pfam" id="PF00535"/>
    </source>
</evidence>
<dbReference type="SUPFAM" id="SSF56281">
    <property type="entry name" value="Metallo-hydrolase/oxidoreductase"/>
    <property type="match status" value="1"/>
</dbReference>
<keyword evidence="4" id="KW-1185">Reference proteome</keyword>
<dbReference type="RefSeq" id="WP_200242386.1">
    <property type="nucleotide sequence ID" value="NZ_NRRY01000011.1"/>
</dbReference>
<dbReference type="EMBL" id="NRRY01000011">
    <property type="protein sequence ID" value="MBK1618565.1"/>
    <property type="molecule type" value="Genomic_DNA"/>
</dbReference>
<dbReference type="InterPro" id="IPR001279">
    <property type="entry name" value="Metallo-B-lactamas"/>
</dbReference>
<protein>
    <recommendedName>
        <fullName evidence="5">Glycosyltransferase</fullName>
    </recommendedName>
</protein>
<gene>
    <name evidence="3" type="ORF">CKO42_08965</name>
</gene>
<dbReference type="Pfam" id="PF00535">
    <property type="entry name" value="Glycos_transf_2"/>
    <property type="match status" value="1"/>
</dbReference>
<dbReference type="AlphaFoldDB" id="A0A9X0W7U7"/>
<name>A0A9X0W7U7_9GAMM</name>
<dbReference type="Gene3D" id="3.60.15.10">
    <property type="entry name" value="Ribonuclease Z/Hydroxyacylglutathione hydrolase-like"/>
    <property type="match status" value="1"/>
</dbReference>
<organism evidence="3 4">
    <name type="scientific">Lamprobacter modestohalophilus</name>
    <dbReference type="NCBI Taxonomy" id="1064514"/>
    <lineage>
        <taxon>Bacteria</taxon>
        <taxon>Pseudomonadati</taxon>
        <taxon>Pseudomonadota</taxon>
        <taxon>Gammaproteobacteria</taxon>
        <taxon>Chromatiales</taxon>
        <taxon>Chromatiaceae</taxon>
        <taxon>Lamprobacter</taxon>
    </lineage>
</organism>
<dbReference type="Proteomes" id="UP001138768">
    <property type="component" value="Unassembled WGS sequence"/>
</dbReference>
<evidence type="ECO:0000313" key="4">
    <source>
        <dbReference type="Proteomes" id="UP001138768"/>
    </source>
</evidence>
<evidence type="ECO:0000313" key="3">
    <source>
        <dbReference type="EMBL" id="MBK1618565.1"/>
    </source>
</evidence>
<reference evidence="3 4" key="1">
    <citation type="journal article" date="2020" name="Microorganisms">
        <title>Osmotic Adaptation and Compatible Solute Biosynthesis of Phototrophic Bacteria as Revealed from Genome Analyses.</title>
        <authorList>
            <person name="Imhoff J.F."/>
            <person name="Rahn T."/>
            <person name="Kunzel S."/>
            <person name="Keller A."/>
            <person name="Neulinger S.C."/>
        </authorList>
    </citation>
    <scope>NUCLEOTIDE SEQUENCE [LARGE SCALE GENOMIC DNA]</scope>
    <source>
        <strain evidence="3 4">DSM 25653</strain>
    </source>
</reference>
<sequence length="555" mass="63030">MERTARIPIQMLGQSGCKLSLPQGTLYLDPYLSNSVEELDAPDLKRLVPIPFPPDSVTDADWVLLTHEHIDHCDPHSIPKLAQASPQARFIAPSPVCSILRDWGIAETRIQGAAETWHELAPGLKLRAIPAAHPEIERDANGQLAYVGYLLDLAGKRLYLAGDTALRQEIIDILKAEGPIHTAFLPVNEHNFFRGRRGIIGNMSIRDAFGLAEEIGAKQVVAVHWDMFAANETTPEEIRAVYNRQRPNFSLLLSPSSLNLADARISIIIRTLNEGRHLDALLNRIAEQQTQGLGHEVILVDSGSTDDTLAIAERHGCRILHISREDFSFGRSLNLGCAAAQGDLLVITSGHCVPVDQHWLQRLCQPLLEKGADYSFGRQLGGEHSHYSEKRIFSKYFPAERHNGQKDFFCNNANAALCFAQWERHRFNEDLTGLEDMELAQRLVQSGGKVAYVPDATVYHYHSETWAKVQRRFEREALALQRIMPQVHVSPFDALRYLSTSVYKDWCSAWREGCWRHHALDILRYRWHQYLGVYKGNHQHRKLSHREKEKYFFPE</sequence>